<name>A0A0U5CFN1_ASPCI</name>
<dbReference type="Proteomes" id="UP000054771">
    <property type="component" value="Unassembled WGS sequence"/>
</dbReference>
<accession>A0A0U5CFN1</accession>
<protein>
    <submittedName>
        <fullName evidence="2">Uncharacterized protein</fullName>
    </submittedName>
</protein>
<feature type="signal peptide" evidence="1">
    <location>
        <begin position="1"/>
        <end position="18"/>
    </location>
</feature>
<evidence type="ECO:0000313" key="3">
    <source>
        <dbReference type="Proteomes" id="UP000054771"/>
    </source>
</evidence>
<keyword evidence="3" id="KW-1185">Reference proteome</keyword>
<dbReference type="PANTHER" id="PTHR37490:SF2">
    <property type="match status" value="1"/>
</dbReference>
<dbReference type="OrthoDB" id="4524041at2759"/>
<dbReference type="Pfam" id="PF11913">
    <property type="entry name" value="DUF3431"/>
    <property type="match status" value="1"/>
</dbReference>
<reference evidence="3" key="1">
    <citation type="journal article" date="2016" name="Genome Announc.">
        <title>Draft genome sequences of fungus Aspergillus calidoustus.</title>
        <authorList>
            <person name="Horn F."/>
            <person name="Linde J."/>
            <person name="Mattern D.J."/>
            <person name="Walther G."/>
            <person name="Guthke R."/>
            <person name="Scherlach K."/>
            <person name="Martin K."/>
            <person name="Brakhage A.A."/>
            <person name="Petzke L."/>
            <person name="Valiante V."/>
        </authorList>
    </citation>
    <scope>NUCLEOTIDE SEQUENCE [LARGE SCALE GENOMIC DNA]</scope>
    <source>
        <strain evidence="3">SF006504</strain>
    </source>
</reference>
<keyword evidence="1" id="KW-0732">Signal</keyword>
<dbReference type="InterPro" id="IPR021838">
    <property type="entry name" value="DUF3431"/>
</dbReference>
<sequence length="393" mass="43750">MAPWAAFLIIGYHRMSLAWPTDRDLPPARSRTAGGHAAKTAWKARDVPLTVIIAALQKDNLTTLGLDSGLRPGDEQIVYVADDPNATHSVPMNKGNEAMVYLSFLIDRYYSLPEVMAFMHAGRTSYHNNQLLHLSSSRLVNNLRTQYVRARGFVNLGCDWSSYCIRPPTASASPLVSADNEKAVAGSLYPISVLTRHPPADPRAEYSTFAMVWASLFPGQPVPPVLGTVPGGQFALSREAAQRVPLRELKRLRQWIIETDYLTSKDIGAVFEMLWHVLFLGWRNALLCPAQHDCYCELYGICLHLISDGPGRLCDSAIAEGRRRENLLNRIQTLQIIAARPPSELQDTMLSEYSNGRLQHGLKGFPEYLVELQRNISAIESLIDDIAERATIS</sequence>
<proteinExistence type="predicted"/>
<dbReference type="STRING" id="454130.A0A0U5CFN1"/>
<dbReference type="PANTHER" id="PTHR37490">
    <property type="entry name" value="EXPRESSED PROTEIN"/>
    <property type="match status" value="1"/>
</dbReference>
<dbReference type="AlphaFoldDB" id="A0A0U5CFN1"/>
<evidence type="ECO:0000313" key="2">
    <source>
        <dbReference type="EMBL" id="CEL09226.1"/>
    </source>
</evidence>
<gene>
    <name evidence="2" type="ORF">ASPCAL12365</name>
</gene>
<feature type="chain" id="PRO_5006855670" evidence="1">
    <location>
        <begin position="19"/>
        <end position="393"/>
    </location>
</feature>
<dbReference type="EMBL" id="CDMC01000013">
    <property type="protein sequence ID" value="CEL09226.1"/>
    <property type="molecule type" value="Genomic_DNA"/>
</dbReference>
<organism evidence="2 3">
    <name type="scientific">Aspergillus calidoustus</name>
    <dbReference type="NCBI Taxonomy" id="454130"/>
    <lineage>
        <taxon>Eukaryota</taxon>
        <taxon>Fungi</taxon>
        <taxon>Dikarya</taxon>
        <taxon>Ascomycota</taxon>
        <taxon>Pezizomycotina</taxon>
        <taxon>Eurotiomycetes</taxon>
        <taxon>Eurotiomycetidae</taxon>
        <taxon>Eurotiales</taxon>
        <taxon>Aspergillaceae</taxon>
        <taxon>Aspergillus</taxon>
        <taxon>Aspergillus subgen. Nidulantes</taxon>
    </lineage>
</organism>
<evidence type="ECO:0000256" key="1">
    <source>
        <dbReference type="SAM" id="SignalP"/>
    </source>
</evidence>